<evidence type="ECO:0000313" key="3">
    <source>
        <dbReference type="Proteomes" id="UP000242818"/>
    </source>
</evidence>
<name>A0A1C4CT32_9BACT</name>
<evidence type="ECO:0000313" key="2">
    <source>
        <dbReference type="EMBL" id="SCC22294.1"/>
    </source>
</evidence>
<dbReference type="STRING" id="1335309.GA0116948_104286"/>
<reference evidence="2 3" key="1">
    <citation type="submission" date="2016-08" db="EMBL/GenBank/DDBJ databases">
        <authorList>
            <person name="Seilhamer J.J."/>
        </authorList>
    </citation>
    <scope>NUCLEOTIDE SEQUENCE [LARGE SCALE GENOMIC DNA]</scope>
    <source>
        <strain evidence="2 3">A37T2</strain>
    </source>
</reference>
<accession>A0A1C4CT32</accession>
<feature type="signal peptide" evidence="1">
    <location>
        <begin position="1"/>
        <end position="22"/>
    </location>
</feature>
<keyword evidence="1" id="KW-0732">Signal</keyword>
<organism evidence="2 3">
    <name type="scientific">Chitinophaga costaii</name>
    <dbReference type="NCBI Taxonomy" id="1335309"/>
    <lineage>
        <taxon>Bacteria</taxon>
        <taxon>Pseudomonadati</taxon>
        <taxon>Bacteroidota</taxon>
        <taxon>Chitinophagia</taxon>
        <taxon>Chitinophagales</taxon>
        <taxon>Chitinophagaceae</taxon>
        <taxon>Chitinophaga</taxon>
    </lineage>
</organism>
<evidence type="ECO:0008006" key="4">
    <source>
        <dbReference type="Google" id="ProtNLM"/>
    </source>
</evidence>
<dbReference type="EMBL" id="FMAR01000004">
    <property type="protein sequence ID" value="SCC22294.1"/>
    <property type="molecule type" value="Genomic_DNA"/>
</dbReference>
<gene>
    <name evidence="2" type="ORF">GA0116948_104286</name>
</gene>
<dbReference type="Proteomes" id="UP000242818">
    <property type="component" value="Unassembled WGS sequence"/>
</dbReference>
<proteinExistence type="predicted"/>
<protein>
    <recommendedName>
        <fullName evidence="4">PXPV repeat-containing protein</fullName>
    </recommendedName>
</protein>
<dbReference type="AlphaFoldDB" id="A0A1C4CT32"/>
<keyword evidence="3" id="KW-1185">Reference proteome</keyword>
<evidence type="ECO:0000256" key="1">
    <source>
        <dbReference type="SAM" id="SignalP"/>
    </source>
</evidence>
<sequence>MKKVFFLTFLIAGLAVSSRSVAQVFIHAAIHIPLPVPRIPVPVVVAPPPPPVYYAPAPRYCRPVPVVVAAPAPVYVRTYYRPRPRYYCDNVVMVRERSRGHYYRRW</sequence>
<feature type="chain" id="PRO_5008690099" description="PXPV repeat-containing protein" evidence="1">
    <location>
        <begin position="23"/>
        <end position="106"/>
    </location>
</feature>